<dbReference type="PANTHER" id="PTHR45837">
    <property type="entry name" value="VESICLE-TRAFFICKING PROTEIN SEC22B"/>
    <property type="match status" value="1"/>
</dbReference>
<dbReference type="Gene3D" id="3.30.450.50">
    <property type="entry name" value="Longin domain"/>
    <property type="match status" value="1"/>
</dbReference>
<dbReference type="GO" id="GO:0015031">
    <property type="term" value="P:protein transport"/>
    <property type="evidence" value="ECO:0007669"/>
    <property type="project" value="UniProtKB-KW"/>
</dbReference>
<dbReference type="GO" id="GO:0005737">
    <property type="term" value="C:cytoplasm"/>
    <property type="evidence" value="ECO:0007669"/>
    <property type="project" value="UniProtKB-ARBA"/>
</dbReference>
<dbReference type="InterPro" id="IPR044565">
    <property type="entry name" value="Sec22"/>
</dbReference>
<sequence>MGTKVQVVWSEDREWYAMDIISAMTDGETRKRYMPMSFDMTNIEKFSVDPANVRAIEYNALLEALKVVEGTNQALKCKIAQAASVDYILNWLAHEVKMVEMIMIACIIDGLPLAKGLDDGRDLKDANMYKQHVKALFRNLSRGQNESSWMSTETGSYVFPTRSLKRNIGPFSGFVWTDEEKQRAELEENLDKFVKEKLVDFPDLVHIIIKRQQYERRKPQLNCWNFWNLPMLNYEVFAPSPPAPASVSHHATVQKKKAKPLPSILTMPPRTGEFSILDEAGNFHGLKRGRSSPASIAKLMKKAPIVAENRAGDASQFSKAPVRRSLRNLTKTNVANSKELKGKKKLF</sequence>
<evidence type="ECO:0000256" key="1">
    <source>
        <dbReference type="ARBA" id="ARBA00022927"/>
    </source>
</evidence>
<evidence type="ECO:0000313" key="3">
    <source>
        <dbReference type="EMBL" id="OMO50244.1"/>
    </source>
</evidence>
<dbReference type="STRING" id="93759.A0A1R3FWM5"/>
<comment type="subcellular location">
    <subcellularLocation>
        <location evidence="2">Endomembrane system</location>
        <topology evidence="2">Single-pass type IV membrane protein</topology>
    </subcellularLocation>
</comment>
<dbReference type="GO" id="GO:0005484">
    <property type="term" value="F:SNAP receptor activity"/>
    <property type="evidence" value="ECO:0007669"/>
    <property type="project" value="InterPro"/>
</dbReference>
<dbReference type="GO" id="GO:0006890">
    <property type="term" value="P:retrograde vesicle-mediated transport, Golgi to endoplasmic reticulum"/>
    <property type="evidence" value="ECO:0007669"/>
    <property type="project" value="InterPro"/>
</dbReference>
<proteinExistence type="predicted"/>
<dbReference type="AlphaFoldDB" id="A0A1R3FWM5"/>
<evidence type="ECO:0000313" key="4">
    <source>
        <dbReference type="Proteomes" id="UP000187203"/>
    </source>
</evidence>
<dbReference type="OrthoDB" id="1719357at2759"/>
<gene>
    <name evidence="3" type="ORF">COLO4_38165</name>
</gene>
<accession>A0A1R3FWM5</accession>
<comment type="caution">
    <text evidence="3">The sequence shown here is derived from an EMBL/GenBank/DDBJ whole genome shotgun (WGS) entry which is preliminary data.</text>
</comment>
<dbReference type="Proteomes" id="UP000187203">
    <property type="component" value="Unassembled WGS sequence"/>
</dbReference>
<dbReference type="GO" id="GO:0006888">
    <property type="term" value="P:endoplasmic reticulum to Golgi vesicle-mediated transport"/>
    <property type="evidence" value="ECO:0007669"/>
    <property type="project" value="InterPro"/>
</dbReference>
<dbReference type="GO" id="GO:0012505">
    <property type="term" value="C:endomembrane system"/>
    <property type="evidence" value="ECO:0007669"/>
    <property type="project" value="UniProtKB-SubCell"/>
</dbReference>
<dbReference type="EMBL" id="AWUE01024624">
    <property type="protein sequence ID" value="OMO50244.1"/>
    <property type="molecule type" value="Genomic_DNA"/>
</dbReference>
<organism evidence="3 4">
    <name type="scientific">Corchorus olitorius</name>
    <dbReference type="NCBI Taxonomy" id="93759"/>
    <lineage>
        <taxon>Eukaryota</taxon>
        <taxon>Viridiplantae</taxon>
        <taxon>Streptophyta</taxon>
        <taxon>Embryophyta</taxon>
        <taxon>Tracheophyta</taxon>
        <taxon>Spermatophyta</taxon>
        <taxon>Magnoliopsida</taxon>
        <taxon>eudicotyledons</taxon>
        <taxon>Gunneridae</taxon>
        <taxon>Pentapetalae</taxon>
        <taxon>rosids</taxon>
        <taxon>malvids</taxon>
        <taxon>Malvales</taxon>
        <taxon>Malvaceae</taxon>
        <taxon>Grewioideae</taxon>
        <taxon>Apeibeae</taxon>
        <taxon>Corchorus</taxon>
    </lineage>
</organism>
<reference evidence="4" key="1">
    <citation type="submission" date="2013-09" db="EMBL/GenBank/DDBJ databases">
        <title>Corchorus olitorius genome sequencing.</title>
        <authorList>
            <person name="Alam M."/>
            <person name="Haque M.S."/>
            <person name="Islam M.S."/>
            <person name="Emdad E.M."/>
            <person name="Islam M.M."/>
            <person name="Ahmed B."/>
            <person name="Halim A."/>
            <person name="Hossen Q.M.M."/>
            <person name="Hossain M.Z."/>
            <person name="Ahmed R."/>
            <person name="Khan M.M."/>
            <person name="Islam R."/>
            <person name="Rashid M.M."/>
            <person name="Khan S.A."/>
            <person name="Rahman M.S."/>
            <person name="Alam M."/>
            <person name="Yahiya A.S."/>
            <person name="Khan M.S."/>
            <person name="Azam M.S."/>
            <person name="Haque T."/>
            <person name="Lashkar M.Z.H."/>
            <person name="Akhand A.I."/>
            <person name="Morshed G."/>
            <person name="Roy S."/>
            <person name="Uddin K.S."/>
            <person name="Rabeya T."/>
            <person name="Hossain A.S."/>
            <person name="Chowdhury A."/>
            <person name="Snigdha A.R."/>
            <person name="Mortoza M.S."/>
            <person name="Matin S.A."/>
            <person name="Hoque S.M.E."/>
            <person name="Islam M.K."/>
            <person name="Roy D.K."/>
            <person name="Haider R."/>
            <person name="Moosa M.M."/>
            <person name="Elias S.M."/>
            <person name="Hasan A.M."/>
            <person name="Jahan S."/>
            <person name="Shafiuddin M."/>
            <person name="Mahmood N."/>
            <person name="Shommy N.S."/>
        </authorList>
    </citation>
    <scope>NUCLEOTIDE SEQUENCE [LARGE SCALE GENOMIC DNA]</scope>
    <source>
        <strain evidence="4">cv. O-4</strain>
    </source>
</reference>
<protein>
    <submittedName>
        <fullName evidence="3">Uncharacterized protein</fullName>
    </submittedName>
</protein>
<evidence type="ECO:0000256" key="2">
    <source>
        <dbReference type="ARBA" id="ARBA00046280"/>
    </source>
</evidence>
<name>A0A1R3FWM5_9ROSI</name>
<keyword evidence="1" id="KW-0813">Transport</keyword>
<keyword evidence="4" id="KW-1185">Reference proteome</keyword>
<keyword evidence="1" id="KW-0653">Protein transport</keyword>